<feature type="binding site" evidence="9 11">
    <location>
        <position position="126"/>
    </location>
    <ligand>
        <name>substrate</name>
    </ligand>
</feature>
<dbReference type="EC" id="4.1.1.23" evidence="9"/>
<feature type="active site" description="For OMPdecase activity" evidence="10">
    <location>
        <position position="64"/>
    </location>
</feature>
<protein>
    <recommendedName>
        <fullName evidence="9">Orotidine 5'-phosphate decarboxylase</fullName>
        <ecNumber evidence="9">4.1.1.23</ecNumber>
    </recommendedName>
    <alternativeName>
        <fullName evidence="9">OMP decarboxylase</fullName>
        <shortName evidence="9">OMPDCase</shortName>
        <shortName evidence="9">OMPdecase</shortName>
    </alternativeName>
</protein>
<evidence type="ECO:0000256" key="3">
    <source>
        <dbReference type="ARBA" id="ARBA00011738"/>
    </source>
</evidence>
<proteinExistence type="inferred from homology"/>
<feature type="binding site" evidence="9 11">
    <location>
        <position position="187"/>
    </location>
    <ligand>
        <name>substrate</name>
    </ligand>
</feature>
<feature type="binding site" evidence="9 11">
    <location>
        <position position="216"/>
    </location>
    <ligand>
        <name>substrate</name>
    </ligand>
</feature>
<feature type="binding site" evidence="9 11">
    <location>
        <position position="196"/>
    </location>
    <ligand>
        <name>substrate</name>
    </ligand>
</feature>
<evidence type="ECO:0000256" key="2">
    <source>
        <dbReference type="ARBA" id="ARBA00004861"/>
    </source>
</evidence>
<keyword evidence="15" id="KW-1185">Reference proteome</keyword>
<dbReference type="Gene3D" id="3.20.20.70">
    <property type="entry name" value="Aldolase class I"/>
    <property type="match status" value="1"/>
</dbReference>
<dbReference type="InterPro" id="IPR018089">
    <property type="entry name" value="OMPdecase_AS"/>
</dbReference>
<evidence type="ECO:0000256" key="7">
    <source>
        <dbReference type="ARBA" id="ARBA00049157"/>
    </source>
</evidence>
<dbReference type="GO" id="GO:0005829">
    <property type="term" value="C:cytosol"/>
    <property type="evidence" value="ECO:0007669"/>
    <property type="project" value="TreeGrafter"/>
</dbReference>
<dbReference type="GO" id="GO:0004590">
    <property type="term" value="F:orotidine-5'-phosphate decarboxylase activity"/>
    <property type="evidence" value="ECO:0007669"/>
    <property type="project" value="UniProtKB-UniRule"/>
</dbReference>
<dbReference type="NCBIfam" id="TIGR01740">
    <property type="entry name" value="pyrF"/>
    <property type="match status" value="1"/>
</dbReference>
<dbReference type="InterPro" id="IPR011060">
    <property type="entry name" value="RibuloseP-bd_barrel"/>
</dbReference>
<evidence type="ECO:0000256" key="6">
    <source>
        <dbReference type="ARBA" id="ARBA00023239"/>
    </source>
</evidence>
<comment type="similarity">
    <text evidence="8 9">Belongs to the OMP decarboxylase family. Type 1 subfamily.</text>
</comment>
<feature type="binding site" evidence="9 11">
    <location>
        <position position="217"/>
    </location>
    <ligand>
        <name>substrate</name>
    </ligand>
</feature>
<feature type="active site" description="For OMPdecase activity" evidence="10">
    <location>
        <position position="62"/>
    </location>
</feature>
<dbReference type="AlphaFoldDB" id="A0A517DUG1"/>
<evidence type="ECO:0000256" key="10">
    <source>
        <dbReference type="PIRSR" id="PIRSR614732-1"/>
    </source>
</evidence>
<evidence type="ECO:0000256" key="8">
    <source>
        <dbReference type="ARBA" id="ARBA00061012"/>
    </source>
</evidence>
<dbReference type="UniPathway" id="UPA00070">
    <property type="reaction ID" value="UER00120"/>
</dbReference>
<dbReference type="InterPro" id="IPR013785">
    <property type="entry name" value="Aldolase_TIM"/>
</dbReference>
<dbReference type="PANTHER" id="PTHR32119">
    <property type="entry name" value="OROTIDINE 5'-PHOSPHATE DECARBOXYLASE"/>
    <property type="match status" value="1"/>
</dbReference>
<feature type="active site" description="Proton donor" evidence="9">
    <location>
        <position position="64"/>
    </location>
</feature>
<reference evidence="14 15" key="1">
    <citation type="submission" date="2019-02" db="EMBL/GenBank/DDBJ databases">
        <title>Closed genome of Sporomusa termitida DSM 4440.</title>
        <authorList>
            <person name="Poehlein A."/>
            <person name="Daniel R."/>
        </authorList>
    </citation>
    <scope>NUCLEOTIDE SEQUENCE [LARGE SCALE GENOMIC DNA]</scope>
    <source>
        <strain evidence="14 15">DSM 4440</strain>
    </source>
</reference>
<gene>
    <name evidence="9 14" type="primary">pyrF</name>
    <name evidence="14" type="ORF">SPTER_23380</name>
</gene>
<keyword evidence="5 9" id="KW-0665">Pyrimidine biosynthesis</keyword>
<comment type="subunit">
    <text evidence="3 9">Homodimer.</text>
</comment>
<dbReference type="FunFam" id="3.20.20.70:FF:000015">
    <property type="entry name" value="Orotidine 5'-phosphate decarboxylase"/>
    <property type="match status" value="1"/>
</dbReference>
<dbReference type="NCBIfam" id="NF001273">
    <property type="entry name" value="PRK00230.1"/>
    <property type="match status" value="1"/>
</dbReference>
<feature type="active site" description="For OMPdecase activity" evidence="10">
    <location>
        <position position="67"/>
    </location>
</feature>
<keyword evidence="6 9" id="KW-0456">Lyase</keyword>
<comment type="function">
    <text evidence="1 9">Catalyzes the decarboxylation of orotidine 5'-monophosphate (OMP) to uridine 5'-monophosphate (UMP).</text>
</comment>
<dbReference type="CDD" id="cd04725">
    <property type="entry name" value="OMP_decarboxylase_like"/>
    <property type="match status" value="1"/>
</dbReference>
<feature type="binding site" evidence="9 11">
    <location>
        <position position="13"/>
    </location>
    <ligand>
        <name>substrate</name>
    </ligand>
</feature>
<accession>A0A517DUG1</accession>
<dbReference type="PROSITE" id="PS00156">
    <property type="entry name" value="OMPDECASE"/>
    <property type="match status" value="1"/>
</dbReference>
<feature type="binding site" evidence="9 11">
    <location>
        <position position="35"/>
    </location>
    <ligand>
        <name>substrate</name>
    </ligand>
</feature>
<comment type="pathway">
    <text evidence="2 9 12">Pyrimidine metabolism; UMP biosynthesis via de novo pathway; UMP from orotate: step 2/2.</text>
</comment>
<keyword evidence="4 9" id="KW-0210">Decarboxylase</keyword>
<evidence type="ECO:0000259" key="13">
    <source>
        <dbReference type="SMART" id="SM00934"/>
    </source>
</evidence>
<comment type="catalytic activity">
    <reaction evidence="7 9 12">
        <text>orotidine 5'-phosphate + H(+) = UMP + CO2</text>
        <dbReference type="Rhea" id="RHEA:11596"/>
        <dbReference type="ChEBI" id="CHEBI:15378"/>
        <dbReference type="ChEBI" id="CHEBI:16526"/>
        <dbReference type="ChEBI" id="CHEBI:57538"/>
        <dbReference type="ChEBI" id="CHEBI:57865"/>
        <dbReference type="EC" id="4.1.1.23"/>
    </reaction>
</comment>
<dbReference type="InterPro" id="IPR047596">
    <property type="entry name" value="OMPdecase_bac"/>
</dbReference>
<evidence type="ECO:0000256" key="5">
    <source>
        <dbReference type="ARBA" id="ARBA00022975"/>
    </source>
</evidence>
<dbReference type="InterPro" id="IPR014732">
    <property type="entry name" value="OMPdecase"/>
</dbReference>
<evidence type="ECO:0000256" key="4">
    <source>
        <dbReference type="ARBA" id="ARBA00022793"/>
    </source>
</evidence>
<evidence type="ECO:0000313" key="15">
    <source>
        <dbReference type="Proteomes" id="UP000320776"/>
    </source>
</evidence>
<evidence type="ECO:0000256" key="9">
    <source>
        <dbReference type="HAMAP-Rule" id="MF_01200"/>
    </source>
</evidence>
<dbReference type="GO" id="GO:0006207">
    <property type="term" value="P:'de novo' pyrimidine nucleobase biosynthetic process"/>
    <property type="evidence" value="ECO:0007669"/>
    <property type="project" value="InterPro"/>
</dbReference>
<dbReference type="HAMAP" id="MF_01200_B">
    <property type="entry name" value="OMPdecase_type1_B"/>
    <property type="match status" value="1"/>
</dbReference>
<name>A0A517DUG1_9FIRM</name>
<sequence length="239" mass="25336">MKQVENRLIVALDVATMAEVRQLVATLGDTVHYYKVGMQLFYSTGMECLAYLRELGKDIFLDLKMHDIPNTVAQGAASLTRLGVGMINVHASGGAAMMRAAAAQVAETALNLNIPRPKLIAVTVLTSMDEQEWSLLRHSTAIPEQVVHLAKLAKEAGLDGVVASPQEAPLIRAVCGPDFAIITPGVRPQGAALNDQSRVATPAAALRAGAHYLVVGRPVTAAGEPRAAALAILEEMRQA</sequence>
<dbReference type="PANTHER" id="PTHR32119:SF2">
    <property type="entry name" value="OROTIDINE 5'-PHOSPHATE DECARBOXYLASE"/>
    <property type="match status" value="1"/>
</dbReference>
<organism evidence="14 15">
    <name type="scientific">Sporomusa termitida</name>
    <dbReference type="NCBI Taxonomy" id="2377"/>
    <lineage>
        <taxon>Bacteria</taxon>
        <taxon>Bacillati</taxon>
        <taxon>Bacillota</taxon>
        <taxon>Negativicutes</taxon>
        <taxon>Selenomonadales</taxon>
        <taxon>Sporomusaceae</taxon>
        <taxon>Sporomusa</taxon>
    </lineage>
</organism>
<evidence type="ECO:0000313" key="14">
    <source>
        <dbReference type="EMBL" id="QDR80987.1"/>
    </source>
</evidence>
<feature type="domain" description="Orotidine 5'-phosphate decarboxylase" evidence="13">
    <location>
        <begin position="7"/>
        <end position="232"/>
    </location>
</feature>
<dbReference type="GO" id="GO:0044205">
    <property type="term" value="P:'de novo' UMP biosynthetic process"/>
    <property type="evidence" value="ECO:0007669"/>
    <property type="project" value="UniProtKB-UniRule"/>
</dbReference>
<dbReference type="SMART" id="SM00934">
    <property type="entry name" value="OMPdecase"/>
    <property type="match status" value="1"/>
</dbReference>
<evidence type="ECO:0000256" key="12">
    <source>
        <dbReference type="RuleBase" id="RU000512"/>
    </source>
</evidence>
<dbReference type="KEGG" id="sted:SPTER_23380"/>
<dbReference type="EMBL" id="CP036259">
    <property type="protein sequence ID" value="QDR80987.1"/>
    <property type="molecule type" value="Genomic_DNA"/>
</dbReference>
<evidence type="ECO:0000256" key="1">
    <source>
        <dbReference type="ARBA" id="ARBA00002356"/>
    </source>
</evidence>
<feature type="binding site" evidence="9">
    <location>
        <begin position="62"/>
        <end position="71"/>
    </location>
    <ligand>
        <name>substrate</name>
    </ligand>
</feature>
<dbReference type="InterPro" id="IPR001754">
    <property type="entry name" value="OMPdeCOase_dom"/>
</dbReference>
<dbReference type="SUPFAM" id="SSF51366">
    <property type="entry name" value="Ribulose-phoshate binding barrel"/>
    <property type="match status" value="1"/>
</dbReference>
<dbReference type="Pfam" id="PF00215">
    <property type="entry name" value="OMPdecase"/>
    <property type="match status" value="1"/>
</dbReference>
<evidence type="ECO:0000256" key="11">
    <source>
        <dbReference type="PIRSR" id="PIRSR614732-2"/>
    </source>
</evidence>
<dbReference type="Proteomes" id="UP000320776">
    <property type="component" value="Chromosome"/>
</dbReference>